<reference evidence="1 2" key="1">
    <citation type="submission" date="2018-01" db="EMBL/GenBank/DDBJ databases">
        <title>The whole genome sequencing and assembly of Paenibacillus chitinolyticus KCCM 41400 strain.</title>
        <authorList>
            <person name="Kim J.-Y."/>
            <person name="Park M.-K."/>
            <person name="Lee Y.-J."/>
            <person name="Yi H."/>
            <person name="Bahn Y.-S."/>
            <person name="Kim J.F."/>
            <person name="Lee D.-W."/>
        </authorList>
    </citation>
    <scope>NUCLEOTIDE SEQUENCE [LARGE SCALE GENOMIC DNA]</scope>
    <source>
        <strain evidence="1 2">KCCM 41400</strain>
    </source>
</reference>
<sequence>MIKAGTFWVWTEQAETARPEWFAGHPVWSDYLHAAPAEWVQQGFVREATTEGQIEISEFLDLDGLKNKNAPAYLG</sequence>
<protein>
    <submittedName>
        <fullName evidence="1">Uncharacterized protein</fullName>
    </submittedName>
</protein>
<dbReference type="AlphaFoldDB" id="A0A410X0D5"/>
<evidence type="ECO:0000313" key="1">
    <source>
        <dbReference type="EMBL" id="QAV20139.1"/>
    </source>
</evidence>
<name>A0A410X0D5_9BACL</name>
<accession>A0A410X0D5</accession>
<evidence type="ECO:0000313" key="2">
    <source>
        <dbReference type="Proteomes" id="UP000288943"/>
    </source>
</evidence>
<proteinExistence type="predicted"/>
<gene>
    <name evidence="1" type="ORF">PC41400_21710</name>
</gene>
<dbReference type="Proteomes" id="UP000288943">
    <property type="component" value="Chromosome"/>
</dbReference>
<organism evidence="1 2">
    <name type="scientific">Paenibacillus chitinolyticus</name>
    <dbReference type="NCBI Taxonomy" id="79263"/>
    <lineage>
        <taxon>Bacteria</taxon>
        <taxon>Bacillati</taxon>
        <taxon>Bacillota</taxon>
        <taxon>Bacilli</taxon>
        <taxon>Bacillales</taxon>
        <taxon>Paenibacillaceae</taxon>
        <taxon>Paenibacillus</taxon>
    </lineage>
</organism>
<dbReference type="EMBL" id="CP026520">
    <property type="protein sequence ID" value="QAV20139.1"/>
    <property type="molecule type" value="Genomic_DNA"/>
</dbReference>
<dbReference type="KEGG" id="pchi:PC41400_21710"/>